<protein>
    <recommendedName>
        <fullName evidence="5">Ubiquitin-like protease family profile domain-containing protein</fullName>
    </recommendedName>
</protein>
<evidence type="ECO:0000256" key="3">
    <source>
        <dbReference type="ARBA" id="ARBA00022801"/>
    </source>
</evidence>
<name>A0AAV0DQZ9_9ASTE</name>
<dbReference type="Proteomes" id="UP001152523">
    <property type="component" value="Unassembled WGS sequence"/>
</dbReference>
<dbReference type="AlphaFoldDB" id="A0AAV0DQZ9"/>
<dbReference type="GO" id="GO:0008234">
    <property type="term" value="F:cysteine-type peptidase activity"/>
    <property type="evidence" value="ECO:0007669"/>
    <property type="project" value="InterPro"/>
</dbReference>
<dbReference type="GO" id="GO:0006508">
    <property type="term" value="P:proteolysis"/>
    <property type="evidence" value="ECO:0007669"/>
    <property type="project" value="UniProtKB-KW"/>
</dbReference>
<evidence type="ECO:0000256" key="2">
    <source>
        <dbReference type="ARBA" id="ARBA00022670"/>
    </source>
</evidence>
<gene>
    <name evidence="6" type="ORF">CEPIT_LOCUS18016</name>
</gene>
<sequence length="322" mass="37368">MNINKKVDTPEGAEAVNEAMDVVNIEKPVAQNCEDLRKNDGVENVETTVVDMAMAEKPIGEKCDDLQKKDRVEMNDGALEDVEKRPRRDTKAPNRLSLSGKRRKKDAARNELKKVIVRGPLTLDPKQQPSDKLQEIIIDFMYAGLLRNHEKSGVKKYNAKHEMLKLRNMTPLWNDGRLTSKSWYYAIWFQGNWIQDTHIDVILYYMRVKAQEYSLKQKFTTTDCYFTALLKQHHDLIVRKESTLEESVHNKSVVGAILGTNVPYGLPWAECEHVYMPMNIGNHWVLLVLDVGEKRIRIYDSNNRLKTPSRQLSQFYHVWKII</sequence>
<evidence type="ECO:0000259" key="5">
    <source>
        <dbReference type="PROSITE" id="PS50600"/>
    </source>
</evidence>
<reference evidence="6" key="1">
    <citation type="submission" date="2022-07" db="EMBL/GenBank/DDBJ databases">
        <authorList>
            <person name="Macas J."/>
            <person name="Novak P."/>
            <person name="Neumann P."/>
        </authorList>
    </citation>
    <scope>NUCLEOTIDE SEQUENCE</scope>
</reference>
<dbReference type="Pfam" id="PF02902">
    <property type="entry name" value="Peptidase_C48"/>
    <property type="match status" value="1"/>
</dbReference>
<dbReference type="InterPro" id="IPR003653">
    <property type="entry name" value="Peptidase_C48_C"/>
</dbReference>
<dbReference type="PROSITE" id="PS50600">
    <property type="entry name" value="ULP_PROTEASE"/>
    <property type="match status" value="1"/>
</dbReference>
<keyword evidence="3" id="KW-0378">Hydrolase</keyword>
<keyword evidence="2" id="KW-0645">Protease</keyword>
<proteinExistence type="inferred from homology"/>
<evidence type="ECO:0000256" key="1">
    <source>
        <dbReference type="ARBA" id="ARBA00005234"/>
    </source>
</evidence>
<dbReference type="SUPFAM" id="SSF54001">
    <property type="entry name" value="Cysteine proteinases"/>
    <property type="match status" value="1"/>
</dbReference>
<evidence type="ECO:0000313" key="7">
    <source>
        <dbReference type="Proteomes" id="UP001152523"/>
    </source>
</evidence>
<comment type="caution">
    <text evidence="6">The sequence shown here is derived from an EMBL/GenBank/DDBJ whole genome shotgun (WGS) entry which is preliminary data.</text>
</comment>
<evidence type="ECO:0000256" key="4">
    <source>
        <dbReference type="SAM" id="MobiDB-lite"/>
    </source>
</evidence>
<keyword evidence="7" id="KW-1185">Reference proteome</keyword>
<organism evidence="6 7">
    <name type="scientific">Cuscuta epithymum</name>
    <dbReference type="NCBI Taxonomy" id="186058"/>
    <lineage>
        <taxon>Eukaryota</taxon>
        <taxon>Viridiplantae</taxon>
        <taxon>Streptophyta</taxon>
        <taxon>Embryophyta</taxon>
        <taxon>Tracheophyta</taxon>
        <taxon>Spermatophyta</taxon>
        <taxon>Magnoliopsida</taxon>
        <taxon>eudicotyledons</taxon>
        <taxon>Gunneridae</taxon>
        <taxon>Pentapetalae</taxon>
        <taxon>asterids</taxon>
        <taxon>lamiids</taxon>
        <taxon>Solanales</taxon>
        <taxon>Convolvulaceae</taxon>
        <taxon>Cuscuteae</taxon>
        <taxon>Cuscuta</taxon>
        <taxon>Cuscuta subgen. Cuscuta</taxon>
    </lineage>
</organism>
<dbReference type="Gene3D" id="3.40.395.10">
    <property type="entry name" value="Adenoviral Proteinase, Chain A"/>
    <property type="match status" value="1"/>
</dbReference>
<feature type="domain" description="Ubiquitin-like protease family profile" evidence="5">
    <location>
        <begin position="162"/>
        <end position="322"/>
    </location>
</feature>
<dbReference type="EMBL" id="CAMAPF010000145">
    <property type="protein sequence ID" value="CAH9107505.1"/>
    <property type="molecule type" value="Genomic_DNA"/>
</dbReference>
<comment type="similarity">
    <text evidence="1">Belongs to the peptidase C48 family.</text>
</comment>
<evidence type="ECO:0000313" key="6">
    <source>
        <dbReference type="EMBL" id="CAH9107505.1"/>
    </source>
</evidence>
<feature type="compositionally biased region" description="Basic and acidic residues" evidence="4">
    <location>
        <begin position="81"/>
        <end position="92"/>
    </location>
</feature>
<feature type="region of interest" description="Disordered" evidence="4">
    <location>
        <begin position="74"/>
        <end position="107"/>
    </location>
</feature>
<accession>A0AAV0DQZ9</accession>
<dbReference type="InterPro" id="IPR038765">
    <property type="entry name" value="Papain-like_cys_pep_sf"/>
</dbReference>